<evidence type="ECO:0000256" key="5">
    <source>
        <dbReference type="ARBA" id="ARBA00022679"/>
    </source>
</evidence>
<evidence type="ECO:0000259" key="9">
    <source>
        <dbReference type="Pfam" id="PF05161"/>
    </source>
</evidence>
<dbReference type="WBParaSite" id="EVEC_0000668301-mRNA-1">
    <property type="protein sequence ID" value="EVEC_0000668301-mRNA-1"/>
    <property type="gene ID" value="EVEC_0000668301"/>
</dbReference>
<comment type="similarity">
    <text evidence="2">Belongs to the glycerate kinase type-2 family.</text>
</comment>
<dbReference type="PANTHER" id="PTHR12227:SF0">
    <property type="entry name" value="GLYCERATE KINASE"/>
    <property type="match status" value="1"/>
</dbReference>
<evidence type="ECO:0000256" key="2">
    <source>
        <dbReference type="ARBA" id="ARBA00005393"/>
    </source>
</evidence>
<evidence type="ECO:0000256" key="4">
    <source>
        <dbReference type="ARBA" id="ARBA00020720"/>
    </source>
</evidence>
<dbReference type="FunFam" id="3.40.50.10180:FF:000001">
    <property type="entry name" value="Glycerate kinase"/>
    <property type="match status" value="1"/>
</dbReference>
<dbReference type="InterPro" id="IPR007835">
    <property type="entry name" value="MOFRL"/>
</dbReference>
<keyword evidence="7" id="KW-0418">Kinase</keyword>
<evidence type="ECO:0000256" key="1">
    <source>
        <dbReference type="ARBA" id="ARBA00000694"/>
    </source>
</evidence>
<dbReference type="Gene3D" id="3.40.1480.10">
    <property type="entry name" value="MOFRL domain"/>
    <property type="match status" value="1"/>
</dbReference>
<accession>A0A0N4V8H9</accession>
<dbReference type="Pfam" id="PF13660">
    <property type="entry name" value="DUF4147"/>
    <property type="match status" value="1"/>
</dbReference>
<dbReference type="Proteomes" id="UP000274131">
    <property type="component" value="Unassembled WGS sequence"/>
</dbReference>
<dbReference type="AlphaFoldDB" id="A0A0N4V8H9"/>
<dbReference type="SUPFAM" id="SSF82544">
    <property type="entry name" value="GckA/TtuD-like"/>
    <property type="match status" value="1"/>
</dbReference>
<feature type="domain" description="MOFRL" evidence="9">
    <location>
        <begin position="346"/>
        <end position="462"/>
    </location>
</feature>
<dbReference type="GO" id="GO:0008887">
    <property type="term" value="F:glycerate kinase activity"/>
    <property type="evidence" value="ECO:0007669"/>
    <property type="project" value="UniProtKB-EC"/>
</dbReference>
<dbReference type="InterPro" id="IPR025286">
    <property type="entry name" value="MOFRL_assoc_dom"/>
</dbReference>
<keyword evidence="8" id="KW-0067">ATP-binding</keyword>
<organism evidence="13">
    <name type="scientific">Enterobius vermicularis</name>
    <name type="common">Human pinworm</name>
    <dbReference type="NCBI Taxonomy" id="51028"/>
    <lineage>
        <taxon>Eukaryota</taxon>
        <taxon>Metazoa</taxon>
        <taxon>Ecdysozoa</taxon>
        <taxon>Nematoda</taxon>
        <taxon>Chromadorea</taxon>
        <taxon>Rhabditida</taxon>
        <taxon>Spirurina</taxon>
        <taxon>Oxyuridomorpha</taxon>
        <taxon>Oxyuroidea</taxon>
        <taxon>Oxyuridae</taxon>
        <taxon>Enterobius</taxon>
    </lineage>
</organism>
<evidence type="ECO:0000256" key="3">
    <source>
        <dbReference type="ARBA" id="ARBA00012101"/>
    </source>
</evidence>
<dbReference type="GO" id="GO:0005524">
    <property type="term" value="F:ATP binding"/>
    <property type="evidence" value="ECO:0007669"/>
    <property type="project" value="UniProtKB-KW"/>
</dbReference>
<dbReference type="OrthoDB" id="44918at2759"/>
<evidence type="ECO:0000256" key="7">
    <source>
        <dbReference type="ARBA" id="ARBA00022777"/>
    </source>
</evidence>
<dbReference type="InterPro" id="IPR037035">
    <property type="entry name" value="GK-like_C_sf"/>
</dbReference>
<reference evidence="13" key="1">
    <citation type="submission" date="2016-04" db="UniProtKB">
        <authorList>
            <consortium name="WormBaseParasite"/>
        </authorList>
    </citation>
    <scope>IDENTIFICATION</scope>
</reference>
<protein>
    <recommendedName>
        <fullName evidence="4">Glycerate kinase</fullName>
        <ecNumber evidence="3">2.7.1.31</ecNumber>
    </recommendedName>
</protein>
<dbReference type="Gene3D" id="3.40.50.10180">
    <property type="entry name" value="Glycerate kinase, MOFRL-like N-terminal domain"/>
    <property type="match status" value="1"/>
</dbReference>
<proteinExistence type="inferred from homology"/>
<evidence type="ECO:0000313" key="11">
    <source>
        <dbReference type="EMBL" id="VDD91480.1"/>
    </source>
</evidence>
<gene>
    <name evidence="11" type="ORF">EVEC_LOCUS6231</name>
</gene>
<dbReference type="Pfam" id="PF05161">
    <property type="entry name" value="MOFRL"/>
    <property type="match status" value="1"/>
</dbReference>
<reference evidence="11 12" key="2">
    <citation type="submission" date="2018-10" db="EMBL/GenBank/DDBJ databases">
        <authorList>
            <consortium name="Pathogen Informatics"/>
        </authorList>
    </citation>
    <scope>NUCLEOTIDE SEQUENCE [LARGE SCALE GENOMIC DNA]</scope>
</reference>
<dbReference type="GO" id="GO:0005737">
    <property type="term" value="C:cytoplasm"/>
    <property type="evidence" value="ECO:0007669"/>
    <property type="project" value="TreeGrafter"/>
</dbReference>
<keyword evidence="5" id="KW-0808">Transferase</keyword>
<feature type="domain" description="MOFRL-associated" evidence="10">
    <location>
        <begin position="9"/>
        <end position="251"/>
    </location>
</feature>
<comment type="catalytic activity">
    <reaction evidence="1">
        <text>(R)-glycerate + ATP = (2R)-3-phosphoglycerate + ADP + H(+)</text>
        <dbReference type="Rhea" id="RHEA:23516"/>
        <dbReference type="ChEBI" id="CHEBI:15378"/>
        <dbReference type="ChEBI" id="CHEBI:16659"/>
        <dbReference type="ChEBI" id="CHEBI:30616"/>
        <dbReference type="ChEBI" id="CHEBI:58272"/>
        <dbReference type="ChEBI" id="CHEBI:456216"/>
        <dbReference type="EC" id="2.7.1.31"/>
    </reaction>
</comment>
<keyword evidence="6" id="KW-0547">Nucleotide-binding</keyword>
<evidence type="ECO:0000313" key="13">
    <source>
        <dbReference type="WBParaSite" id="EVEC_0000668301-mRNA-1"/>
    </source>
</evidence>
<dbReference type="InterPro" id="IPR039760">
    <property type="entry name" value="MOFRL_protein"/>
</dbReference>
<dbReference type="EMBL" id="UXUI01008429">
    <property type="protein sequence ID" value="VDD91480.1"/>
    <property type="molecule type" value="Genomic_DNA"/>
</dbReference>
<sequence length="472" mass="50442">MFDLRSCCLRAFRSAVAAVQPYERVRTSLKVTKGSLSIGGRNYKLNHNVYLAAFGKAALGMVQGAEAVIGEHLVKGVASVPRKTLQKLAPGSHLKTRLFEGATNNLPDEDSCNNAKMIEAMAKKLTANDLFLVLISGGGSALLSAPIPTVSLAEKLATIKAMTSHGADITQLNTVRIALSRLKGGRLALSAQPAQVVSLIISDIVGDPLNLIASAPTVLTSNADVSQSDPIGILKKLATWDNVPKNVQIALQESQKSQPPKKDVDVNNQIISNNEVAIAGLAKILNEAGYICHKVSNTVAKNAQTFGGELSAIIKKVVSSDDPAEVLSKSTMSDMNLKCPNKDKFALLFGGECTVTLKGNGKGGRNQEIVLKALSDLIDMGPEEFYDFALMSSGTDGQDGPTEAAGAVLTSDDLKYIRESGRWKKADIDSYLNNNDSYNFWKKFHDGACHVVTGPTGTNVMDVEVLLFKRKK</sequence>
<evidence type="ECO:0000259" key="10">
    <source>
        <dbReference type="Pfam" id="PF13660"/>
    </source>
</evidence>
<evidence type="ECO:0000313" key="12">
    <source>
        <dbReference type="Proteomes" id="UP000274131"/>
    </source>
</evidence>
<dbReference type="EC" id="2.7.1.31" evidence="3"/>
<evidence type="ECO:0000256" key="8">
    <source>
        <dbReference type="ARBA" id="ARBA00022840"/>
    </source>
</evidence>
<dbReference type="PANTHER" id="PTHR12227">
    <property type="entry name" value="GLYCERATE KINASE"/>
    <property type="match status" value="1"/>
</dbReference>
<name>A0A0N4V8H9_ENTVE</name>
<dbReference type="InterPro" id="IPR038614">
    <property type="entry name" value="GK_N_sf"/>
</dbReference>
<evidence type="ECO:0000256" key="6">
    <source>
        <dbReference type="ARBA" id="ARBA00022741"/>
    </source>
</evidence>
<dbReference type="STRING" id="51028.A0A0N4V8H9"/>
<keyword evidence="12" id="KW-1185">Reference proteome</keyword>